<comment type="caution">
    <text evidence="1">The sequence shown here is derived from an EMBL/GenBank/DDBJ whole genome shotgun (WGS) entry which is preliminary data.</text>
</comment>
<protein>
    <submittedName>
        <fullName evidence="1">Uncharacterized protein</fullName>
    </submittedName>
</protein>
<dbReference type="RefSeq" id="WP_053435905.1">
    <property type="nucleotide sequence ID" value="NZ_LGUF01000007.1"/>
</dbReference>
<name>A0A0M0GFJ6_SPOGL</name>
<reference evidence="2" key="1">
    <citation type="submission" date="2015-07" db="EMBL/GenBank/DDBJ databases">
        <title>Fjat-10036 dsm4.</title>
        <authorList>
            <person name="Liu B."/>
            <person name="Wang J."/>
            <person name="Zhu Y."/>
            <person name="Liu G."/>
            <person name="Chen Q."/>
            <person name="Chen Z."/>
            <person name="Lan J."/>
            <person name="Che J."/>
            <person name="Ge C."/>
            <person name="Shi H."/>
            <person name="Pan Z."/>
            <person name="Liu X."/>
        </authorList>
    </citation>
    <scope>NUCLEOTIDE SEQUENCE [LARGE SCALE GENOMIC DNA]</scope>
    <source>
        <strain evidence="2">DSM 4</strain>
    </source>
</reference>
<dbReference type="EMBL" id="LGUF01000007">
    <property type="protein sequence ID" value="KON88533.1"/>
    <property type="molecule type" value="Genomic_DNA"/>
</dbReference>
<evidence type="ECO:0000313" key="2">
    <source>
        <dbReference type="Proteomes" id="UP000037109"/>
    </source>
</evidence>
<dbReference type="STRING" id="1459.AF332_18085"/>
<organism evidence="1 2">
    <name type="scientific">Sporosarcina globispora</name>
    <name type="common">Bacillus globisporus</name>
    <dbReference type="NCBI Taxonomy" id="1459"/>
    <lineage>
        <taxon>Bacteria</taxon>
        <taxon>Bacillati</taxon>
        <taxon>Bacillota</taxon>
        <taxon>Bacilli</taxon>
        <taxon>Bacillales</taxon>
        <taxon>Caryophanaceae</taxon>
        <taxon>Sporosarcina</taxon>
    </lineage>
</organism>
<proteinExistence type="predicted"/>
<accession>A0A0M0GFJ6</accession>
<dbReference type="AlphaFoldDB" id="A0A0M0GFJ6"/>
<sequence>MGGPISDYYDDGWFSETQIPMFLSFNDLENITLNRTVDDIKPINDIVLKYIKEDFPKSDFYIECLVPALWILVPDDWES</sequence>
<dbReference type="PATRIC" id="fig|1459.3.peg.3969"/>
<dbReference type="OrthoDB" id="2870454at2"/>
<evidence type="ECO:0000313" key="1">
    <source>
        <dbReference type="EMBL" id="KON88533.1"/>
    </source>
</evidence>
<dbReference type="Proteomes" id="UP000037109">
    <property type="component" value="Unassembled WGS sequence"/>
</dbReference>
<gene>
    <name evidence="1" type="ORF">AF332_18085</name>
</gene>
<keyword evidence="2" id="KW-1185">Reference proteome</keyword>